<gene>
    <name evidence="2" type="ORF">NHX12_022846</name>
</gene>
<reference evidence="2" key="1">
    <citation type="submission" date="2022-07" db="EMBL/GenBank/DDBJ databases">
        <title>Chromosome-level genome of Muraenolepis orangiensis.</title>
        <authorList>
            <person name="Kim J."/>
        </authorList>
    </citation>
    <scope>NUCLEOTIDE SEQUENCE</scope>
    <source>
        <strain evidence="2">KU_S4_2022</strain>
        <tissue evidence="2">Muscle</tissue>
    </source>
</reference>
<sequence>MYNMRRQHVACSSVVTLGEDGGRLVDPRLRQDLKMAPQRLEWRYTEEPPDHPQNGLTHSGDPQRVDSPILR</sequence>
<accession>A0A9Q0EP00</accession>
<feature type="region of interest" description="Disordered" evidence="1">
    <location>
        <begin position="41"/>
        <end position="71"/>
    </location>
</feature>
<protein>
    <submittedName>
        <fullName evidence="2">Uncharacterized protein</fullName>
    </submittedName>
</protein>
<dbReference type="Proteomes" id="UP001148018">
    <property type="component" value="Unassembled WGS sequence"/>
</dbReference>
<feature type="compositionally biased region" description="Basic and acidic residues" evidence="1">
    <location>
        <begin position="41"/>
        <end position="50"/>
    </location>
</feature>
<dbReference type="EMBL" id="JANIIK010000038">
    <property type="protein sequence ID" value="KAJ3610755.1"/>
    <property type="molecule type" value="Genomic_DNA"/>
</dbReference>
<organism evidence="2 3">
    <name type="scientific">Muraenolepis orangiensis</name>
    <name type="common">Patagonian moray cod</name>
    <dbReference type="NCBI Taxonomy" id="630683"/>
    <lineage>
        <taxon>Eukaryota</taxon>
        <taxon>Metazoa</taxon>
        <taxon>Chordata</taxon>
        <taxon>Craniata</taxon>
        <taxon>Vertebrata</taxon>
        <taxon>Euteleostomi</taxon>
        <taxon>Actinopterygii</taxon>
        <taxon>Neopterygii</taxon>
        <taxon>Teleostei</taxon>
        <taxon>Neoteleostei</taxon>
        <taxon>Acanthomorphata</taxon>
        <taxon>Zeiogadaria</taxon>
        <taxon>Gadariae</taxon>
        <taxon>Gadiformes</taxon>
        <taxon>Muraenolepidoidei</taxon>
        <taxon>Muraenolepididae</taxon>
        <taxon>Muraenolepis</taxon>
    </lineage>
</organism>
<evidence type="ECO:0000313" key="2">
    <source>
        <dbReference type="EMBL" id="KAJ3610755.1"/>
    </source>
</evidence>
<evidence type="ECO:0000256" key="1">
    <source>
        <dbReference type="SAM" id="MobiDB-lite"/>
    </source>
</evidence>
<evidence type="ECO:0000313" key="3">
    <source>
        <dbReference type="Proteomes" id="UP001148018"/>
    </source>
</evidence>
<dbReference type="AlphaFoldDB" id="A0A9Q0EP00"/>
<comment type="caution">
    <text evidence="2">The sequence shown here is derived from an EMBL/GenBank/DDBJ whole genome shotgun (WGS) entry which is preliminary data.</text>
</comment>
<name>A0A9Q0EP00_9TELE</name>
<keyword evidence="3" id="KW-1185">Reference proteome</keyword>
<proteinExistence type="predicted"/>